<comment type="caution">
    <text evidence="1">The sequence shown here is derived from an EMBL/GenBank/DDBJ whole genome shotgun (WGS) entry which is preliminary data.</text>
</comment>
<gene>
    <name evidence="1" type="ORF">ABQ292_20105</name>
</gene>
<evidence type="ECO:0000313" key="1">
    <source>
        <dbReference type="EMBL" id="MEX5720673.1"/>
    </source>
</evidence>
<dbReference type="Proteomes" id="UP001560045">
    <property type="component" value="Unassembled WGS sequence"/>
</dbReference>
<keyword evidence="2" id="KW-1185">Reference proteome</keyword>
<proteinExistence type="predicted"/>
<organism evidence="1 2">
    <name type="scientific">Geodermatophilus maliterrae</name>
    <dbReference type="NCBI Taxonomy" id="3162531"/>
    <lineage>
        <taxon>Bacteria</taxon>
        <taxon>Bacillati</taxon>
        <taxon>Actinomycetota</taxon>
        <taxon>Actinomycetes</taxon>
        <taxon>Geodermatophilales</taxon>
        <taxon>Geodermatophilaceae</taxon>
        <taxon>Geodermatophilus</taxon>
    </lineage>
</organism>
<sequence>MSEFFTAELAVILNCGRLASSRLAQRAWTYRTHLPATWAAMAAGELDEYRTRTLVEVLEHTGPAVARA</sequence>
<keyword evidence="1" id="KW-0540">Nuclease</keyword>
<keyword evidence="1" id="KW-0378">Hydrolase</keyword>
<feature type="non-terminal residue" evidence="1">
    <location>
        <position position="68"/>
    </location>
</feature>
<dbReference type="EMBL" id="JBFNXQ010000082">
    <property type="protein sequence ID" value="MEX5720673.1"/>
    <property type="molecule type" value="Genomic_DNA"/>
</dbReference>
<dbReference type="GO" id="GO:0004519">
    <property type="term" value="F:endonuclease activity"/>
    <property type="evidence" value="ECO:0007669"/>
    <property type="project" value="UniProtKB-KW"/>
</dbReference>
<accession>A0ABV3XJA2</accession>
<reference evidence="1 2" key="1">
    <citation type="submission" date="2024-06" db="EMBL/GenBank/DDBJ databases">
        <title>Draft genome sequence of Geodermatophilus badlandi, a novel member of the Geodermatophilaceae isolated from badland sedimentary rocks in the Red desert, Wyoming, USA.</title>
        <authorList>
            <person name="Ben Tekaya S."/>
            <person name="Nouioui I."/>
            <person name="Flores G.M."/>
            <person name="Shaal M.N."/>
            <person name="Bredoire F."/>
            <person name="Basile F."/>
            <person name="Van Diepen L."/>
            <person name="Ward N.L."/>
        </authorList>
    </citation>
    <scope>NUCLEOTIDE SEQUENCE [LARGE SCALE GENOMIC DNA]</scope>
    <source>
        <strain evidence="1 2">WL48A</strain>
    </source>
</reference>
<protein>
    <submittedName>
        <fullName evidence="1">HNH endonuclease</fullName>
    </submittedName>
</protein>
<name>A0ABV3XJA2_9ACTN</name>
<evidence type="ECO:0000313" key="2">
    <source>
        <dbReference type="Proteomes" id="UP001560045"/>
    </source>
</evidence>
<keyword evidence="1" id="KW-0255">Endonuclease</keyword>